<reference evidence="1 2" key="1">
    <citation type="journal article" date="2015" name="Genome Announc.">
        <title>Expanding the biotechnology potential of lactobacilli through comparative genomics of 213 strains and associated genera.</title>
        <authorList>
            <person name="Sun Z."/>
            <person name="Harris H.M."/>
            <person name="McCann A."/>
            <person name="Guo C."/>
            <person name="Argimon S."/>
            <person name="Zhang W."/>
            <person name="Yang X."/>
            <person name="Jeffery I.B."/>
            <person name="Cooney J.C."/>
            <person name="Kagawa T.F."/>
            <person name="Liu W."/>
            <person name="Song Y."/>
            <person name="Salvetti E."/>
            <person name="Wrobel A."/>
            <person name="Rasinkangas P."/>
            <person name="Parkhill J."/>
            <person name="Rea M.C."/>
            <person name="O'Sullivan O."/>
            <person name="Ritari J."/>
            <person name="Douillard F.P."/>
            <person name="Paul Ross R."/>
            <person name="Yang R."/>
            <person name="Briner A.E."/>
            <person name="Felis G.E."/>
            <person name="de Vos W.M."/>
            <person name="Barrangou R."/>
            <person name="Klaenhammer T.R."/>
            <person name="Caufield P.W."/>
            <person name="Cui Y."/>
            <person name="Zhang H."/>
            <person name="O'Toole P.W."/>
        </authorList>
    </citation>
    <scope>NUCLEOTIDE SEQUENCE [LARGE SCALE GENOMIC DNA]</scope>
    <source>
        <strain evidence="1 2">DSM 16761</strain>
    </source>
</reference>
<gene>
    <name evidence="1" type="ORF">FC59_GL000935</name>
</gene>
<comment type="caution">
    <text evidence="1">The sequence shown here is derived from an EMBL/GenBank/DDBJ whole genome shotgun (WGS) entry which is preliminary data.</text>
</comment>
<sequence>MRLIPVKQATTLLKKMCDPKSQYREIKLFTAKKDRSIIVKNDGENLTLIEDGYLHFEKEYSLAETAECRHALLAAFKKEFPRSNRAYLNAIRK</sequence>
<accession>A0A0R1VRC9</accession>
<evidence type="ECO:0000313" key="1">
    <source>
        <dbReference type="EMBL" id="KRM04188.1"/>
    </source>
</evidence>
<proteinExistence type="predicted"/>
<dbReference type="Proteomes" id="UP000051307">
    <property type="component" value="Unassembled WGS sequence"/>
</dbReference>
<dbReference type="EMBL" id="AZFU01000022">
    <property type="protein sequence ID" value="KRM04188.1"/>
    <property type="molecule type" value="Genomic_DNA"/>
</dbReference>
<evidence type="ECO:0000313" key="2">
    <source>
        <dbReference type="Proteomes" id="UP000051307"/>
    </source>
</evidence>
<dbReference type="RefSeq" id="WP_025014744.1">
    <property type="nucleotide sequence ID" value="NZ_AZFU01000022.1"/>
</dbReference>
<protein>
    <submittedName>
        <fullName evidence="1">Uncharacterized protein</fullName>
    </submittedName>
</protein>
<dbReference type="eggNOG" id="ENOG5033M2D">
    <property type="taxonomic scope" value="Bacteria"/>
</dbReference>
<dbReference type="PATRIC" id="fig|1423767.3.peg.967"/>
<organism evidence="1 2">
    <name type="scientific">Lactobacillus kitasatonis DSM 16761 = JCM 1039</name>
    <dbReference type="NCBI Taxonomy" id="1423767"/>
    <lineage>
        <taxon>Bacteria</taxon>
        <taxon>Bacillati</taxon>
        <taxon>Bacillota</taxon>
        <taxon>Bacilli</taxon>
        <taxon>Lactobacillales</taxon>
        <taxon>Lactobacillaceae</taxon>
        <taxon>Lactobacillus</taxon>
    </lineage>
</organism>
<name>A0A0R1VRC9_9LACO</name>
<dbReference type="OrthoDB" id="2320411at2"/>
<dbReference type="AlphaFoldDB" id="A0A0R1VRC9"/>